<accession>A0ABT8RFC5</accession>
<dbReference type="PROSITE" id="PS51257">
    <property type="entry name" value="PROKAR_LIPOPROTEIN"/>
    <property type="match status" value="1"/>
</dbReference>
<reference evidence="2" key="1">
    <citation type="submission" date="2023-07" db="EMBL/GenBank/DDBJ databases">
        <title>The genome sequence of Rhodocytophaga aerolata KACC 12507.</title>
        <authorList>
            <person name="Zhang X."/>
        </authorList>
    </citation>
    <scope>NUCLEOTIDE SEQUENCE</scope>
    <source>
        <strain evidence="2">KACC 12507</strain>
    </source>
</reference>
<sequence>MYNLKLVTFYFFCSVFVIAFSGCQEDVFTHQEVKPLANTTIADQGNGSIGGYKAPNEQEVPYPTIIKQTFIPSNPLFATMKCLAWKITWPVYAAGTNPEKIPTVMKTSNGALHSIYYLNNTHPQNTLSADFSLYHHNKLEAAVTMWEELDHRDVSMKPVYFYKTAYSIKTIEGWVKERPQLFETNWQSSIEMEASYQAGDIFLYRIELIEENKNFYGAIRIVSVTPRVIEVYMGVPNI</sequence>
<comment type="caution">
    <text evidence="2">The sequence shown here is derived from an EMBL/GenBank/DDBJ whole genome shotgun (WGS) entry which is preliminary data.</text>
</comment>
<organism evidence="2 3">
    <name type="scientific">Rhodocytophaga aerolata</name>
    <dbReference type="NCBI Taxonomy" id="455078"/>
    <lineage>
        <taxon>Bacteria</taxon>
        <taxon>Pseudomonadati</taxon>
        <taxon>Bacteroidota</taxon>
        <taxon>Cytophagia</taxon>
        <taxon>Cytophagales</taxon>
        <taxon>Rhodocytophagaceae</taxon>
        <taxon>Rhodocytophaga</taxon>
    </lineage>
</organism>
<protein>
    <submittedName>
        <fullName evidence="2">Uncharacterized protein</fullName>
    </submittedName>
</protein>
<proteinExistence type="predicted"/>
<evidence type="ECO:0000256" key="1">
    <source>
        <dbReference type="SAM" id="SignalP"/>
    </source>
</evidence>
<keyword evidence="3" id="KW-1185">Reference proteome</keyword>
<keyword evidence="1" id="KW-0732">Signal</keyword>
<evidence type="ECO:0000313" key="2">
    <source>
        <dbReference type="EMBL" id="MDO1450812.1"/>
    </source>
</evidence>
<dbReference type="Proteomes" id="UP001168528">
    <property type="component" value="Unassembled WGS sequence"/>
</dbReference>
<feature type="signal peptide" evidence="1">
    <location>
        <begin position="1"/>
        <end position="19"/>
    </location>
</feature>
<gene>
    <name evidence="2" type="ORF">Q0590_31350</name>
</gene>
<dbReference type="RefSeq" id="WP_302041610.1">
    <property type="nucleotide sequence ID" value="NZ_JAUKPO010000036.1"/>
</dbReference>
<name>A0ABT8RFC5_9BACT</name>
<evidence type="ECO:0000313" key="3">
    <source>
        <dbReference type="Proteomes" id="UP001168528"/>
    </source>
</evidence>
<feature type="chain" id="PRO_5046313335" evidence="1">
    <location>
        <begin position="20"/>
        <end position="238"/>
    </location>
</feature>
<dbReference type="EMBL" id="JAUKPO010000036">
    <property type="protein sequence ID" value="MDO1450812.1"/>
    <property type="molecule type" value="Genomic_DNA"/>
</dbReference>